<evidence type="ECO:0000256" key="4">
    <source>
        <dbReference type="ARBA" id="ARBA00022825"/>
    </source>
</evidence>
<evidence type="ECO:0000313" key="11">
    <source>
        <dbReference type="Proteomes" id="UP000295075"/>
    </source>
</evidence>
<feature type="active site" description="Charge relay system" evidence="6">
    <location>
        <position position="249"/>
    </location>
</feature>
<dbReference type="PROSITE" id="PS00134">
    <property type="entry name" value="TRYPSIN_HIS"/>
    <property type="match status" value="1"/>
</dbReference>
<dbReference type="PRINTS" id="PR00861">
    <property type="entry name" value="ALYTICPTASE"/>
</dbReference>
<name>A0A4R4PWR7_9ACTN</name>
<dbReference type="EMBL" id="SMKA01000101">
    <property type="protein sequence ID" value="TDC26928.1"/>
    <property type="molecule type" value="Genomic_DNA"/>
</dbReference>
<dbReference type="PIRSF" id="PIRSF001134">
    <property type="entry name" value="Streptogrisin"/>
    <property type="match status" value="1"/>
</dbReference>
<comment type="similarity">
    <text evidence="1">Belongs to the peptidase S1 family.</text>
</comment>
<feature type="domain" description="Peptidase S1" evidence="9">
    <location>
        <begin position="132"/>
        <end position="286"/>
    </location>
</feature>
<feature type="chain" id="PRO_5020942608" evidence="8">
    <location>
        <begin position="30"/>
        <end position="294"/>
    </location>
</feature>
<dbReference type="RefSeq" id="WP_132409190.1">
    <property type="nucleotide sequence ID" value="NZ_SMKA01000101.1"/>
</dbReference>
<dbReference type="InterPro" id="IPR033116">
    <property type="entry name" value="TRYPSIN_SER"/>
</dbReference>
<evidence type="ECO:0000256" key="7">
    <source>
        <dbReference type="PIRSR" id="PIRSR001134-2"/>
    </source>
</evidence>
<feature type="active site" description="Charge relay system" evidence="6">
    <location>
        <position position="137"/>
    </location>
</feature>
<protein>
    <submittedName>
        <fullName evidence="10">Trypsin-like serine protease</fullName>
    </submittedName>
</protein>
<dbReference type="OrthoDB" id="3744945at2"/>
<evidence type="ECO:0000259" key="9">
    <source>
        <dbReference type="Pfam" id="PF00089"/>
    </source>
</evidence>
<dbReference type="SUPFAM" id="SSF50494">
    <property type="entry name" value="Trypsin-like serine proteases"/>
    <property type="match status" value="1"/>
</dbReference>
<evidence type="ECO:0000256" key="2">
    <source>
        <dbReference type="ARBA" id="ARBA00022670"/>
    </source>
</evidence>
<evidence type="ECO:0000256" key="5">
    <source>
        <dbReference type="ARBA" id="ARBA00023157"/>
    </source>
</evidence>
<evidence type="ECO:0000256" key="3">
    <source>
        <dbReference type="ARBA" id="ARBA00022801"/>
    </source>
</evidence>
<dbReference type="InterPro" id="IPR001254">
    <property type="entry name" value="Trypsin_dom"/>
</dbReference>
<dbReference type="InterPro" id="IPR009003">
    <property type="entry name" value="Peptidase_S1_PA"/>
</dbReference>
<dbReference type="GO" id="GO:0004252">
    <property type="term" value="F:serine-type endopeptidase activity"/>
    <property type="evidence" value="ECO:0007669"/>
    <property type="project" value="InterPro"/>
</dbReference>
<feature type="disulfide bond" evidence="7">
    <location>
        <begin position="118"/>
        <end position="138"/>
    </location>
</feature>
<dbReference type="InterPro" id="IPR018114">
    <property type="entry name" value="TRYPSIN_HIS"/>
</dbReference>
<keyword evidence="4" id="KW-0720">Serine protease</keyword>
<feature type="signal peptide" evidence="8">
    <location>
        <begin position="1"/>
        <end position="29"/>
    </location>
</feature>
<comment type="caution">
    <text evidence="10">The sequence shown here is derived from an EMBL/GenBank/DDBJ whole genome shotgun (WGS) entry which is preliminary data.</text>
</comment>
<keyword evidence="2 10" id="KW-0645">Protease</keyword>
<dbReference type="InterPro" id="IPR001316">
    <property type="entry name" value="Pept_S1A_streptogrisin"/>
</dbReference>
<dbReference type="CDD" id="cd21112">
    <property type="entry name" value="alphaLP-like"/>
    <property type="match status" value="1"/>
</dbReference>
<evidence type="ECO:0000256" key="1">
    <source>
        <dbReference type="ARBA" id="ARBA00007664"/>
    </source>
</evidence>
<keyword evidence="5 7" id="KW-1015">Disulfide bond</keyword>
<feature type="active site" description="Charge relay system" evidence="6">
    <location>
        <position position="167"/>
    </location>
</feature>
<accession>A0A4R4PWR7</accession>
<sequence length="294" mass="31074">MRSLTIRRSAVALAATALVTTAVLPAAQAEPVKPPRLSAAAISSELARDVTTPGTAWQTEPDGTVLVSYDSTVTGDKLAALTAKTRRLGDGVKLEKLPGKLKKYSTGGEGIYGGEYRCSLGFNVYRKGRYSFLTAGHCGNEASTWYADADHTRKLGTRQHSSYPYNDYALINYPVGIKKPGGSVYLYNGKSQDITRATTPAFGTYVYRSGVTTGLRSGRVRGLNATVNYGDGRITGLIRTSVCAEPGDSGGPLFSGRSAYGLTSGGTGDCKTAGSVTYFQPVTEALKAYGVVVY</sequence>
<evidence type="ECO:0000256" key="8">
    <source>
        <dbReference type="SAM" id="SignalP"/>
    </source>
</evidence>
<reference evidence="10 11" key="1">
    <citation type="submission" date="2019-03" db="EMBL/GenBank/DDBJ databases">
        <title>Draft genome sequences of novel Actinobacteria.</title>
        <authorList>
            <person name="Sahin N."/>
            <person name="Ay H."/>
            <person name="Saygin H."/>
        </authorList>
    </citation>
    <scope>NUCLEOTIDE SEQUENCE [LARGE SCALE GENOMIC DNA]</scope>
    <source>
        <strain evidence="10 11">JCM 30547</strain>
    </source>
</reference>
<evidence type="ECO:0000256" key="6">
    <source>
        <dbReference type="PIRSR" id="PIRSR001134-1"/>
    </source>
</evidence>
<organism evidence="10 11">
    <name type="scientific">Kribbella albertanoniae</name>
    <dbReference type="NCBI Taxonomy" id="1266829"/>
    <lineage>
        <taxon>Bacteria</taxon>
        <taxon>Bacillati</taxon>
        <taxon>Actinomycetota</taxon>
        <taxon>Actinomycetes</taxon>
        <taxon>Propionibacteriales</taxon>
        <taxon>Kribbellaceae</taxon>
        <taxon>Kribbella</taxon>
    </lineage>
</organism>
<dbReference type="InterPro" id="IPR043504">
    <property type="entry name" value="Peptidase_S1_PA_chymotrypsin"/>
</dbReference>
<dbReference type="Pfam" id="PF00089">
    <property type="entry name" value="Trypsin"/>
    <property type="match status" value="1"/>
</dbReference>
<gene>
    <name evidence="10" type="ORF">E1261_21560</name>
</gene>
<keyword evidence="8" id="KW-0732">Signal</keyword>
<dbReference type="Proteomes" id="UP000295075">
    <property type="component" value="Unassembled WGS sequence"/>
</dbReference>
<keyword evidence="11" id="KW-1185">Reference proteome</keyword>
<proteinExistence type="inferred from homology"/>
<feature type="disulfide bond" evidence="7">
    <location>
        <begin position="243"/>
        <end position="270"/>
    </location>
</feature>
<dbReference type="GO" id="GO:0006508">
    <property type="term" value="P:proteolysis"/>
    <property type="evidence" value="ECO:0007669"/>
    <property type="project" value="UniProtKB-KW"/>
</dbReference>
<dbReference type="PROSITE" id="PS00135">
    <property type="entry name" value="TRYPSIN_SER"/>
    <property type="match status" value="1"/>
</dbReference>
<dbReference type="AlphaFoldDB" id="A0A4R4PWR7"/>
<keyword evidence="3" id="KW-0378">Hydrolase</keyword>
<evidence type="ECO:0000313" key="10">
    <source>
        <dbReference type="EMBL" id="TDC26928.1"/>
    </source>
</evidence>
<dbReference type="Gene3D" id="2.40.10.10">
    <property type="entry name" value="Trypsin-like serine proteases"/>
    <property type="match status" value="2"/>
</dbReference>